<protein>
    <recommendedName>
        <fullName evidence="10">Laccase</fullName>
    </recommendedName>
</protein>
<evidence type="ECO:0000256" key="2">
    <source>
        <dbReference type="ARBA" id="ARBA00022729"/>
    </source>
</evidence>
<dbReference type="GO" id="GO:0005507">
    <property type="term" value="F:copper ion binding"/>
    <property type="evidence" value="ECO:0007669"/>
    <property type="project" value="InterPro"/>
</dbReference>
<dbReference type="GO" id="GO:0033215">
    <property type="term" value="P:reductive iron assimilation"/>
    <property type="evidence" value="ECO:0007669"/>
    <property type="project" value="TreeGrafter"/>
</dbReference>
<evidence type="ECO:0000313" key="9">
    <source>
        <dbReference type="Proteomes" id="UP001276659"/>
    </source>
</evidence>
<dbReference type="InterPro" id="IPR011707">
    <property type="entry name" value="Cu-oxidase-like_N"/>
</dbReference>
<evidence type="ECO:0000259" key="5">
    <source>
        <dbReference type="Pfam" id="PF00394"/>
    </source>
</evidence>
<evidence type="ECO:0008006" key="10">
    <source>
        <dbReference type="Google" id="ProtNLM"/>
    </source>
</evidence>
<feature type="domain" description="Plastocyanin-like" evidence="7">
    <location>
        <begin position="26"/>
        <end position="97"/>
    </location>
</feature>
<name>A0AAD9YYV6_9LECA</name>
<keyword evidence="9" id="KW-1185">Reference proteome</keyword>
<keyword evidence="3" id="KW-0186">Copper</keyword>
<dbReference type="InterPro" id="IPR001117">
    <property type="entry name" value="Cu-oxidase_2nd"/>
</dbReference>
<dbReference type="InterPro" id="IPR008972">
    <property type="entry name" value="Cupredoxin"/>
</dbReference>
<dbReference type="PANTHER" id="PTHR11709:SF361">
    <property type="entry name" value="IRON TRANSPORT MULTICOPPER OXIDASE FET3"/>
    <property type="match status" value="1"/>
</dbReference>
<sequence>MLGNSYLLAILHYVLCASAAIYNWNVGWITENPDGLLPRPVIAINGQWPPPTLSANVGDTITINLKNNLGNETTGLHFHGLFQNGTNSMDGPTQVNQPGTYWYHSHNRGQYPDGFRGALIIHDPSNPYAGQYDQEEVLVLSDWYHKQIPDLIPKFLSTTANPSGAEPVPDSAILNDKATTSFSITPGKTYMFRIINVSNFASFLLKFDQHQMAIIEVDGVYTVKQSTDLIYITAGQRYSVLITAKATAPGRNYAFVGAMDPNMFDCNPCPGVPLNATGYLIYDATKPPPTKEPTFPSYTSGFYDDFSLVPYDKQALFEPVTKRITFNVESGVFFNQNRFAINNITYVEPKVPTLFTVLDAGNQATNPVIYGEYANPYIVSHNDVVEIVVNNGDSGGHPIHMHGHNFQMVERSPPYNNPHKAPGTPTTTPPATPIRRDVMKVQASGYLVYRFRADNPDKSLHPLPSPPLQKPQLTPLARVWAFHCHIDWHLTAGFFATIIEAPLALQAQSVPADQIQVCKDQKLPYQGNAAGNTQNYTDLTGANDAPPVHNTGAYCGTCQPS</sequence>
<dbReference type="EMBL" id="JASNWA010000010">
    <property type="protein sequence ID" value="KAK3167856.1"/>
    <property type="molecule type" value="Genomic_DNA"/>
</dbReference>
<dbReference type="Gene3D" id="2.60.40.420">
    <property type="entry name" value="Cupredoxins - blue copper proteins"/>
    <property type="match status" value="4"/>
</dbReference>
<reference evidence="8" key="1">
    <citation type="submission" date="2022-11" db="EMBL/GenBank/DDBJ databases">
        <title>Chromosomal genome sequence assembly and mating type (MAT) locus characterization of the leprose asexual lichenized fungus Lepraria neglecta (Nyl.) Erichsen.</title>
        <authorList>
            <person name="Allen J.L."/>
            <person name="Pfeffer B."/>
        </authorList>
    </citation>
    <scope>NUCLEOTIDE SEQUENCE</scope>
    <source>
        <strain evidence="8">Allen 5258</strain>
    </source>
</reference>
<feature type="chain" id="PRO_5042246147" description="Laccase" evidence="4">
    <location>
        <begin position="20"/>
        <end position="561"/>
    </location>
</feature>
<feature type="signal peptide" evidence="4">
    <location>
        <begin position="1"/>
        <end position="19"/>
    </location>
</feature>
<evidence type="ECO:0000259" key="7">
    <source>
        <dbReference type="Pfam" id="PF07732"/>
    </source>
</evidence>
<dbReference type="FunFam" id="2.60.40.420:FF:000071">
    <property type="entry name" value="Conidial pigment biosynthesis oxidase Abr1/brown 1"/>
    <property type="match status" value="1"/>
</dbReference>
<dbReference type="InterPro" id="IPR011706">
    <property type="entry name" value="Cu-oxidase_C"/>
</dbReference>
<dbReference type="Pfam" id="PF07731">
    <property type="entry name" value="Cu-oxidase_2"/>
    <property type="match status" value="1"/>
</dbReference>
<organism evidence="8 9">
    <name type="scientific">Lepraria neglecta</name>
    <dbReference type="NCBI Taxonomy" id="209136"/>
    <lineage>
        <taxon>Eukaryota</taxon>
        <taxon>Fungi</taxon>
        <taxon>Dikarya</taxon>
        <taxon>Ascomycota</taxon>
        <taxon>Pezizomycotina</taxon>
        <taxon>Lecanoromycetes</taxon>
        <taxon>OSLEUM clade</taxon>
        <taxon>Lecanoromycetidae</taxon>
        <taxon>Lecanorales</taxon>
        <taxon>Lecanorineae</taxon>
        <taxon>Stereocaulaceae</taxon>
        <taxon>Lepraria</taxon>
    </lineage>
</organism>
<evidence type="ECO:0000256" key="3">
    <source>
        <dbReference type="ARBA" id="ARBA00023008"/>
    </source>
</evidence>
<dbReference type="PANTHER" id="PTHR11709">
    <property type="entry name" value="MULTI-COPPER OXIDASE"/>
    <property type="match status" value="1"/>
</dbReference>
<dbReference type="Pfam" id="PF00394">
    <property type="entry name" value="Cu-oxidase"/>
    <property type="match status" value="1"/>
</dbReference>
<dbReference type="SUPFAM" id="SSF49503">
    <property type="entry name" value="Cupredoxins"/>
    <property type="match status" value="3"/>
</dbReference>
<gene>
    <name evidence="8" type="ORF">OEA41_004302</name>
</gene>
<feature type="domain" description="Plastocyanin-like" evidence="5">
    <location>
        <begin position="136"/>
        <end position="257"/>
    </location>
</feature>
<dbReference type="GO" id="GO:0004322">
    <property type="term" value="F:ferroxidase activity"/>
    <property type="evidence" value="ECO:0007669"/>
    <property type="project" value="TreeGrafter"/>
</dbReference>
<dbReference type="GO" id="GO:0033573">
    <property type="term" value="C:high-affinity iron permease complex"/>
    <property type="evidence" value="ECO:0007669"/>
    <property type="project" value="TreeGrafter"/>
</dbReference>
<dbReference type="Proteomes" id="UP001276659">
    <property type="component" value="Unassembled WGS sequence"/>
</dbReference>
<feature type="domain" description="Plastocyanin-like" evidence="6">
    <location>
        <begin position="346"/>
        <end position="502"/>
    </location>
</feature>
<dbReference type="InterPro" id="IPR045087">
    <property type="entry name" value="Cu-oxidase_fam"/>
</dbReference>
<accession>A0AAD9YYV6</accession>
<dbReference type="GO" id="GO:0010106">
    <property type="term" value="P:cellular response to iron ion starvation"/>
    <property type="evidence" value="ECO:0007669"/>
    <property type="project" value="TreeGrafter"/>
</dbReference>
<evidence type="ECO:0000256" key="4">
    <source>
        <dbReference type="SAM" id="SignalP"/>
    </source>
</evidence>
<evidence type="ECO:0000259" key="6">
    <source>
        <dbReference type="Pfam" id="PF07731"/>
    </source>
</evidence>
<comment type="similarity">
    <text evidence="1">Belongs to the multicopper oxidase family.</text>
</comment>
<keyword evidence="2 4" id="KW-0732">Signal</keyword>
<evidence type="ECO:0000256" key="1">
    <source>
        <dbReference type="ARBA" id="ARBA00010609"/>
    </source>
</evidence>
<dbReference type="AlphaFoldDB" id="A0AAD9YYV6"/>
<dbReference type="InterPro" id="IPR044130">
    <property type="entry name" value="CuRO_2_Fet3-like"/>
</dbReference>
<proteinExistence type="inferred from homology"/>
<dbReference type="Pfam" id="PF07732">
    <property type="entry name" value="Cu-oxidase_3"/>
    <property type="match status" value="1"/>
</dbReference>
<comment type="caution">
    <text evidence="8">The sequence shown here is derived from an EMBL/GenBank/DDBJ whole genome shotgun (WGS) entry which is preliminary data.</text>
</comment>
<dbReference type="CDD" id="cd13877">
    <property type="entry name" value="CuRO_2_Fet3p_like"/>
    <property type="match status" value="1"/>
</dbReference>
<evidence type="ECO:0000313" key="8">
    <source>
        <dbReference type="EMBL" id="KAK3167856.1"/>
    </source>
</evidence>